<evidence type="ECO:0000256" key="1">
    <source>
        <dbReference type="SAM" id="MobiDB-lite"/>
    </source>
</evidence>
<reference evidence="2" key="1">
    <citation type="journal article" date="2013" name="Nat. Commun.">
        <title>Whole-genome sequencing of Oryza brachyantha reveals mechanisms underlying Oryza genome evolution.</title>
        <authorList>
            <person name="Chen J."/>
            <person name="Huang Q."/>
            <person name="Gao D."/>
            <person name="Wang J."/>
            <person name="Lang Y."/>
            <person name="Liu T."/>
            <person name="Li B."/>
            <person name="Bai Z."/>
            <person name="Luis Goicoechea J."/>
            <person name="Liang C."/>
            <person name="Chen C."/>
            <person name="Zhang W."/>
            <person name="Sun S."/>
            <person name="Liao Y."/>
            <person name="Zhang X."/>
            <person name="Yang L."/>
            <person name="Song C."/>
            <person name="Wang M."/>
            <person name="Shi J."/>
            <person name="Liu G."/>
            <person name="Liu J."/>
            <person name="Zhou H."/>
            <person name="Zhou W."/>
            <person name="Yu Q."/>
            <person name="An N."/>
            <person name="Chen Y."/>
            <person name="Cai Q."/>
            <person name="Wang B."/>
            <person name="Liu B."/>
            <person name="Min J."/>
            <person name="Huang Y."/>
            <person name="Wu H."/>
            <person name="Li Z."/>
            <person name="Zhang Y."/>
            <person name="Yin Y."/>
            <person name="Song W."/>
            <person name="Jiang J."/>
            <person name="Jackson S.A."/>
            <person name="Wing R.A."/>
            <person name="Wang J."/>
            <person name="Chen M."/>
        </authorList>
    </citation>
    <scope>NUCLEOTIDE SEQUENCE [LARGE SCALE GENOMIC DNA]</scope>
    <source>
        <strain evidence="2">cv. IRGC 101232</strain>
    </source>
</reference>
<dbReference type="HOGENOM" id="CLU_748793_0_0_1"/>
<dbReference type="InterPro" id="IPR004252">
    <property type="entry name" value="Probable_transposase_24"/>
</dbReference>
<feature type="region of interest" description="Disordered" evidence="1">
    <location>
        <begin position="292"/>
        <end position="314"/>
    </location>
</feature>
<dbReference type="AlphaFoldDB" id="J3MDC7"/>
<proteinExistence type="predicted"/>
<dbReference type="Pfam" id="PF03004">
    <property type="entry name" value="Transposase_24"/>
    <property type="match status" value="1"/>
</dbReference>
<dbReference type="Proteomes" id="UP000006038">
    <property type="component" value="Chromosome 6"/>
</dbReference>
<dbReference type="PANTHER" id="PTHR33157">
    <property type="entry name" value="AUTONOMOUS TRANSPOSABLE ELEMENT EN-1 MOSAIC PROTEIN-RELATED"/>
    <property type="match status" value="1"/>
</dbReference>
<accession>J3MDC7</accession>
<reference evidence="2" key="2">
    <citation type="submission" date="2013-04" db="UniProtKB">
        <authorList>
            <consortium name="EnsemblPlants"/>
        </authorList>
    </citation>
    <scope>IDENTIFICATION</scope>
</reference>
<dbReference type="Gramene" id="OB06G20210.1">
    <property type="protein sequence ID" value="OB06G20210.1"/>
    <property type="gene ID" value="OB06G20210"/>
</dbReference>
<dbReference type="InterPro" id="IPR039266">
    <property type="entry name" value="EN-1/SPM"/>
</dbReference>
<dbReference type="OMA" id="QYTEMAR"/>
<keyword evidence="3" id="KW-1185">Reference proteome</keyword>
<name>J3MDC7_ORYBR</name>
<sequence length="370" mass="43044">MVVHNCVKVLFTDIFYETRMWAVINYHKKILKQDITREEAGRTYLTKQEYMKVKPWWFLKTPLAWKLLIELKWCDPDWQAYSRACRERKAKMTRHHRQGSASMARFHKNLEKERGTAVPILEAYAYANRSERNGTFCNVPTTEVLEAYAEAFTEIHGPESNWRTEPIDGVAVHKAEGGKKHGRFCLLNGYLHTPSVLADVGMSRSLDDERPRRRSRPNLDDIARIEELERQLEHEREERERAREEMERAREEREQAREEMERARKEIEKEREQALQSKLNIDFLPPCPPSLTHLATSGSDEASTGNPTAGSERMVHEPNITEQVCLFLVEILAVAMVLYAVRTNAEGKMVMGMEFDSQENVYFDSEIVAV</sequence>
<protein>
    <submittedName>
        <fullName evidence="2">Uncharacterized protein</fullName>
    </submittedName>
</protein>
<organism evidence="2">
    <name type="scientific">Oryza brachyantha</name>
    <name type="common">malo sina</name>
    <dbReference type="NCBI Taxonomy" id="4533"/>
    <lineage>
        <taxon>Eukaryota</taxon>
        <taxon>Viridiplantae</taxon>
        <taxon>Streptophyta</taxon>
        <taxon>Embryophyta</taxon>
        <taxon>Tracheophyta</taxon>
        <taxon>Spermatophyta</taxon>
        <taxon>Magnoliopsida</taxon>
        <taxon>Liliopsida</taxon>
        <taxon>Poales</taxon>
        <taxon>Poaceae</taxon>
        <taxon>BOP clade</taxon>
        <taxon>Oryzoideae</taxon>
        <taxon>Oryzeae</taxon>
        <taxon>Oryzinae</taxon>
        <taxon>Oryza</taxon>
    </lineage>
</organism>
<evidence type="ECO:0000313" key="3">
    <source>
        <dbReference type="Proteomes" id="UP000006038"/>
    </source>
</evidence>
<dbReference type="EnsemblPlants" id="OB06G20210.1">
    <property type="protein sequence ID" value="OB06G20210.1"/>
    <property type="gene ID" value="OB06G20210"/>
</dbReference>
<evidence type="ECO:0000313" key="2">
    <source>
        <dbReference type="EnsemblPlants" id="OB06G20210.1"/>
    </source>
</evidence>
<feature type="compositionally biased region" description="Polar residues" evidence="1">
    <location>
        <begin position="293"/>
        <end position="309"/>
    </location>
</feature>
<feature type="region of interest" description="Disordered" evidence="1">
    <location>
        <begin position="232"/>
        <end position="271"/>
    </location>
</feature>
<dbReference type="GO" id="GO:0032196">
    <property type="term" value="P:transposition"/>
    <property type="evidence" value="ECO:0007669"/>
    <property type="project" value="InterPro"/>
</dbReference>
<dbReference type="PANTHER" id="PTHR33157:SF12">
    <property type="entry name" value="TRANSPOSASE TNP1_EN_SPM-LIKE DOMAIN-CONTAINING PROTEIN"/>
    <property type="match status" value="1"/>
</dbReference>